<protein>
    <submittedName>
        <fullName evidence="2">Uncharacterized protein</fullName>
    </submittedName>
</protein>
<evidence type="ECO:0000256" key="1">
    <source>
        <dbReference type="SAM" id="MobiDB-lite"/>
    </source>
</evidence>
<accession>A0A3P3Y996</accession>
<feature type="compositionally biased region" description="Acidic residues" evidence="1">
    <location>
        <begin position="140"/>
        <end position="155"/>
    </location>
</feature>
<feature type="compositionally biased region" description="Basic and acidic residues" evidence="1">
    <location>
        <begin position="119"/>
        <end position="129"/>
    </location>
</feature>
<feature type="region of interest" description="Disordered" evidence="1">
    <location>
        <begin position="119"/>
        <end position="155"/>
    </location>
</feature>
<dbReference type="Proteomes" id="UP000290189">
    <property type="component" value="Unassembled WGS sequence"/>
</dbReference>
<reference evidence="2 3" key="1">
    <citation type="submission" date="2018-03" db="EMBL/GenBank/DDBJ databases">
        <authorList>
            <person name="Fogelqvist J."/>
        </authorList>
    </citation>
    <scope>NUCLEOTIDE SEQUENCE [LARGE SCALE GENOMIC DNA]</scope>
</reference>
<evidence type="ECO:0000313" key="3">
    <source>
        <dbReference type="Proteomes" id="UP000290189"/>
    </source>
</evidence>
<dbReference type="EMBL" id="OVEO01000006">
    <property type="protein sequence ID" value="SPQ96746.1"/>
    <property type="molecule type" value="Genomic_DNA"/>
</dbReference>
<geneLocation type="mitochondrion" evidence="2"/>
<evidence type="ECO:0000313" key="2">
    <source>
        <dbReference type="EMBL" id="SPQ96746.1"/>
    </source>
</evidence>
<name>A0A3P3Y996_PLABS</name>
<sequence length="181" mass="20238">MEYHEGLFVEAEGMAPLSVKQETGIVVGESDDVETIVCRGQDTYVPKMRSFKERQYICNGTPIHRVTFWRHRKHGCPNMPGPRLPRKTAMVRADSIVKADFDADCDIDDVDDLTRKDDEAVEDHGDRHNVSAGMAAMSSSDEDGELESEGEPVIDGDDVDYFRDILGDIDIDKVPDPILLL</sequence>
<gene>
    <name evidence="2" type="ORF">PLBR_LOCUS3961</name>
</gene>
<organism evidence="2 3">
    <name type="scientific">Plasmodiophora brassicae</name>
    <name type="common">Clubroot disease agent</name>
    <dbReference type="NCBI Taxonomy" id="37360"/>
    <lineage>
        <taxon>Eukaryota</taxon>
        <taxon>Sar</taxon>
        <taxon>Rhizaria</taxon>
        <taxon>Endomyxa</taxon>
        <taxon>Phytomyxea</taxon>
        <taxon>Plasmodiophorida</taxon>
        <taxon>Plasmodiophoridae</taxon>
        <taxon>Plasmodiophora</taxon>
    </lineage>
</organism>
<dbReference type="AlphaFoldDB" id="A0A3P3Y996"/>
<keyword evidence="2" id="KW-0496">Mitochondrion</keyword>
<proteinExistence type="predicted"/>